<keyword evidence="10" id="KW-1185">Reference proteome</keyword>
<dbReference type="InterPro" id="IPR027470">
    <property type="entry name" value="Cation_efflux_CTD"/>
</dbReference>
<dbReference type="AlphaFoldDB" id="A0A220U0H1"/>
<dbReference type="Proteomes" id="UP000198312">
    <property type="component" value="Chromosome"/>
</dbReference>
<dbReference type="GO" id="GO:0008324">
    <property type="term" value="F:monoatomic cation transmembrane transporter activity"/>
    <property type="evidence" value="ECO:0007669"/>
    <property type="project" value="InterPro"/>
</dbReference>
<feature type="transmembrane region" description="Helical" evidence="6">
    <location>
        <begin position="117"/>
        <end position="136"/>
    </location>
</feature>
<organism evidence="9 10">
    <name type="scientific">Virgibacillus phasianinus</name>
    <dbReference type="NCBI Taxonomy" id="2017483"/>
    <lineage>
        <taxon>Bacteria</taxon>
        <taxon>Bacillati</taxon>
        <taxon>Bacillota</taxon>
        <taxon>Bacilli</taxon>
        <taxon>Bacillales</taxon>
        <taxon>Bacillaceae</taxon>
        <taxon>Virgibacillus</taxon>
    </lineage>
</organism>
<dbReference type="KEGG" id="vil:CFK37_05970"/>
<dbReference type="Pfam" id="PF01545">
    <property type="entry name" value="Cation_efflux"/>
    <property type="match status" value="1"/>
</dbReference>
<dbReference type="PANTHER" id="PTHR13414">
    <property type="entry name" value="HUEL-CATION TRANSPORTER"/>
    <property type="match status" value="1"/>
</dbReference>
<dbReference type="GO" id="GO:0016020">
    <property type="term" value="C:membrane"/>
    <property type="evidence" value="ECO:0007669"/>
    <property type="project" value="UniProtKB-SubCell"/>
</dbReference>
<evidence type="ECO:0000256" key="1">
    <source>
        <dbReference type="ARBA" id="ARBA00004141"/>
    </source>
</evidence>
<dbReference type="Gene3D" id="1.20.1510.10">
    <property type="entry name" value="Cation efflux protein transmembrane domain"/>
    <property type="match status" value="1"/>
</dbReference>
<gene>
    <name evidence="9" type="ORF">CFK37_05970</name>
</gene>
<dbReference type="RefSeq" id="WP_089060995.1">
    <property type="nucleotide sequence ID" value="NZ_CP022315.1"/>
</dbReference>
<dbReference type="SUPFAM" id="SSF161111">
    <property type="entry name" value="Cation efflux protein transmembrane domain-like"/>
    <property type="match status" value="1"/>
</dbReference>
<dbReference type="EMBL" id="CP022315">
    <property type="protein sequence ID" value="ASK61734.1"/>
    <property type="molecule type" value="Genomic_DNA"/>
</dbReference>
<dbReference type="InterPro" id="IPR027469">
    <property type="entry name" value="Cation_efflux_TMD_sf"/>
</dbReference>
<dbReference type="Gene3D" id="3.30.70.1350">
    <property type="entry name" value="Cation efflux protein, cytoplasmic domain"/>
    <property type="match status" value="1"/>
</dbReference>
<dbReference type="SUPFAM" id="SSF160240">
    <property type="entry name" value="Cation efflux protein cytoplasmic domain-like"/>
    <property type="match status" value="1"/>
</dbReference>
<comment type="subcellular location">
    <subcellularLocation>
        <location evidence="1">Membrane</location>
        <topology evidence="1">Multi-pass membrane protein</topology>
    </subcellularLocation>
</comment>
<dbReference type="GO" id="GO:0006829">
    <property type="term" value="P:zinc ion transport"/>
    <property type="evidence" value="ECO:0007669"/>
    <property type="project" value="InterPro"/>
</dbReference>
<evidence type="ECO:0000256" key="4">
    <source>
        <dbReference type="ARBA" id="ARBA00022989"/>
    </source>
</evidence>
<evidence type="ECO:0000256" key="6">
    <source>
        <dbReference type="SAM" id="Phobius"/>
    </source>
</evidence>
<evidence type="ECO:0000256" key="3">
    <source>
        <dbReference type="ARBA" id="ARBA00022692"/>
    </source>
</evidence>
<evidence type="ECO:0000313" key="9">
    <source>
        <dbReference type="EMBL" id="ASK61734.1"/>
    </source>
</evidence>
<dbReference type="InterPro" id="IPR036837">
    <property type="entry name" value="Cation_efflux_CTD_sf"/>
</dbReference>
<dbReference type="InterPro" id="IPR040177">
    <property type="entry name" value="SLC30A9"/>
</dbReference>
<feature type="transmembrane region" description="Helical" evidence="6">
    <location>
        <begin position="15"/>
        <end position="36"/>
    </location>
</feature>
<evidence type="ECO:0000313" key="10">
    <source>
        <dbReference type="Proteomes" id="UP000198312"/>
    </source>
</evidence>
<evidence type="ECO:0000256" key="2">
    <source>
        <dbReference type="ARBA" id="ARBA00022448"/>
    </source>
</evidence>
<dbReference type="PANTHER" id="PTHR13414:SF9">
    <property type="entry name" value="PROTON-COUPLED ZINC ANTIPORTER SLC30A9, MITOCHONDRIAL"/>
    <property type="match status" value="1"/>
</dbReference>
<dbReference type="OrthoDB" id="9806522at2"/>
<proteinExistence type="predicted"/>
<feature type="transmembrane region" description="Helical" evidence="6">
    <location>
        <begin position="76"/>
        <end position="97"/>
    </location>
</feature>
<dbReference type="Pfam" id="PF16916">
    <property type="entry name" value="ZT_dimer"/>
    <property type="match status" value="1"/>
</dbReference>
<dbReference type="NCBIfam" id="TIGR01297">
    <property type="entry name" value="CDF"/>
    <property type="match status" value="1"/>
</dbReference>
<feature type="transmembrane region" description="Helical" evidence="6">
    <location>
        <begin position="206"/>
        <end position="224"/>
    </location>
</feature>
<evidence type="ECO:0000259" key="7">
    <source>
        <dbReference type="Pfam" id="PF01545"/>
    </source>
</evidence>
<dbReference type="InterPro" id="IPR058533">
    <property type="entry name" value="Cation_efflux_TM"/>
</dbReference>
<name>A0A220U0H1_9BACI</name>
<feature type="transmembrane region" description="Helical" evidence="6">
    <location>
        <begin position="173"/>
        <end position="194"/>
    </location>
</feature>
<feature type="domain" description="Cation efflux protein cytoplasmic" evidence="8">
    <location>
        <begin position="236"/>
        <end position="309"/>
    </location>
</feature>
<feature type="domain" description="Cation efflux protein transmembrane" evidence="7">
    <location>
        <begin position="18"/>
        <end position="227"/>
    </location>
</feature>
<keyword evidence="2" id="KW-0813">Transport</keyword>
<protein>
    <submittedName>
        <fullName evidence="9">Uncharacterized protein</fullName>
    </submittedName>
</protein>
<evidence type="ECO:0000256" key="5">
    <source>
        <dbReference type="ARBA" id="ARBA00023136"/>
    </source>
</evidence>
<reference evidence="9 10" key="1">
    <citation type="submission" date="2017-07" db="EMBL/GenBank/DDBJ databases">
        <title>Virgibacillus sp. LM2416.</title>
        <authorList>
            <person name="Tak E.J."/>
            <person name="Bae J.-W."/>
        </authorList>
    </citation>
    <scope>NUCLEOTIDE SEQUENCE [LARGE SCALE GENOMIC DNA]</scope>
    <source>
        <strain evidence="9 10">LM2416</strain>
    </source>
</reference>
<sequence length="328" mass="36088">MKEFFKLLKKGSRSALWATVMNAIIAIIKGITYFVTGNVAMFAEMMHSIGDTANQFFVFTGSALSKKAPTDRFPGGFARLVNLVLLGAVLIVGILAYETIKEGIIHIIDPLESGSWMWLNIAVLGVAAILEGIVLVKAMKEITDDKSDGDIKGFKIISESFKHVREAKPATKLVFLEDMVATSGAIIAIIAILIGTYTPFGEAEGYASVIIGLMLFFVVGRVFLDNAAGVLGVSDEKMEDKIGELVIEDPHVKDIQDLMVIKEGEELHVELKIELDPSMTVAEADDIRDSIEERILEEKGVTEVIIEFDEDDNVPHWKRTDKDKETPE</sequence>
<keyword evidence="3 6" id="KW-0812">Transmembrane</keyword>
<accession>A0A220U0H1</accession>
<keyword evidence="4 6" id="KW-1133">Transmembrane helix</keyword>
<keyword evidence="5 6" id="KW-0472">Membrane</keyword>
<evidence type="ECO:0000259" key="8">
    <source>
        <dbReference type="Pfam" id="PF16916"/>
    </source>
</evidence>
<dbReference type="InterPro" id="IPR002524">
    <property type="entry name" value="Cation_efflux"/>
</dbReference>